<dbReference type="EMBL" id="HQ005970">
    <property type="protein sequence ID" value="ADV40264.1"/>
    <property type="molecule type" value="mRNA"/>
</dbReference>
<sequence>MEPLFIFPGKKTKGFKTLLTPWWNSRALGGFFRGCPPMGPLFRLFNLKRGPQNSPGDFPKKKKISPSPRVAKKKFLLNFQL</sequence>
<name>E7D1M0_LATHE</name>
<protein>
    <submittedName>
        <fullName evidence="1">Uncharacterized protein</fullName>
    </submittedName>
</protein>
<organism evidence="1">
    <name type="scientific">Latrodectus hesperus</name>
    <name type="common">Western black widow spider</name>
    <dbReference type="NCBI Taxonomy" id="256737"/>
    <lineage>
        <taxon>Eukaryota</taxon>
        <taxon>Metazoa</taxon>
        <taxon>Ecdysozoa</taxon>
        <taxon>Arthropoda</taxon>
        <taxon>Chelicerata</taxon>
        <taxon>Arachnida</taxon>
        <taxon>Araneae</taxon>
        <taxon>Araneomorphae</taxon>
        <taxon>Entelegynae</taxon>
        <taxon>Araneoidea</taxon>
        <taxon>Theridiidae</taxon>
        <taxon>Latrodectus</taxon>
    </lineage>
</organism>
<accession>E7D1M0</accession>
<feature type="non-terminal residue" evidence="1">
    <location>
        <position position="81"/>
    </location>
</feature>
<reference evidence="1" key="1">
    <citation type="submission" date="2010-07" db="EMBL/GenBank/DDBJ databases">
        <title>Identification of Proteins Involved in Black Widow Spider Wrapping Silk Fibers.</title>
        <authorList>
            <person name="Nguyen A."/>
            <person name="Verduzco A."/>
            <person name="Vierra C."/>
        </authorList>
    </citation>
    <scope>NUCLEOTIDE SEQUENCE</scope>
</reference>
<evidence type="ECO:0000313" key="1">
    <source>
        <dbReference type="EMBL" id="ADV40264.1"/>
    </source>
</evidence>
<dbReference type="AlphaFoldDB" id="E7D1M0"/>
<proteinExistence type="evidence at transcript level"/>